<name>A0A7D5GZJ1_9EURY</name>
<evidence type="ECO:0000313" key="2">
    <source>
        <dbReference type="EMBL" id="QLG29589.1"/>
    </source>
</evidence>
<feature type="region of interest" description="Disordered" evidence="1">
    <location>
        <begin position="1"/>
        <end position="22"/>
    </location>
</feature>
<gene>
    <name evidence="2" type="ORF">HUG10_18435</name>
</gene>
<dbReference type="OrthoDB" id="321964at2157"/>
<protein>
    <submittedName>
        <fullName evidence="2">Uncharacterized protein</fullName>
    </submittedName>
</protein>
<dbReference type="Proteomes" id="UP000509750">
    <property type="component" value="Plasmid unnamed1"/>
</dbReference>
<keyword evidence="3" id="KW-1185">Reference proteome</keyword>
<accession>A0A7D5GZJ1</accession>
<proteinExistence type="predicted"/>
<organism evidence="2 3">
    <name type="scientific">Halorarum halophilum</name>
    <dbReference type="NCBI Taxonomy" id="2743090"/>
    <lineage>
        <taxon>Archaea</taxon>
        <taxon>Methanobacteriati</taxon>
        <taxon>Methanobacteriota</taxon>
        <taxon>Stenosarchaea group</taxon>
        <taxon>Halobacteria</taxon>
        <taxon>Halobacteriales</taxon>
        <taxon>Haloferacaceae</taxon>
        <taxon>Halorarum</taxon>
    </lineage>
</organism>
<geneLocation type="plasmid" evidence="2 3">
    <name>unnamed1</name>
</geneLocation>
<dbReference type="GeneID" id="56030854"/>
<dbReference type="AlphaFoldDB" id="A0A7D5GZJ1"/>
<dbReference type="KEGG" id="halg:HUG10_18435"/>
<evidence type="ECO:0000313" key="3">
    <source>
        <dbReference type="Proteomes" id="UP000509750"/>
    </source>
</evidence>
<evidence type="ECO:0000256" key="1">
    <source>
        <dbReference type="SAM" id="MobiDB-lite"/>
    </source>
</evidence>
<sequence>MPKTSGGRLRDLELLPRNPDPESDLGYQLLELDVLHSSDGRNVLVLPSDEDLLRENAFIVADPDVVCELETMV</sequence>
<dbReference type="EMBL" id="CP058530">
    <property type="protein sequence ID" value="QLG29589.1"/>
    <property type="molecule type" value="Genomic_DNA"/>
</dbReference>
<keyword evidence="2" id="KW-0614">Plasmid</keyword>
<reference evidence="2 3" key="1">
    <citation type="submission" date="2020-07" db="EMBL/GenBank/DDBJ databases">
        <title>Gai3-2, isolated from salt lake.</title>
        <authorList>
            <person name="Cui H."/>
            <person name="Shi X."/>
        </authorList>
    </citation>
    <scope>NUCLEOTIDE SEQUENCE [LARGE SCALE GENOMIC DNA]</scope>
    <source>
        <strain evidence="2 3">Gai3-2</strain>
        <plasmid evidence="2 3">unnamed1</plasmid>
    </source>
</reference>
<dbReference type="RefSeq" id="WP_179171163.1">
    <property type="nucleotide sequence ID" value="NZ_CP058530.1"/>
</dbReference>